<protein>
    <submittedName>
        <fullName evidence="5">Extracellular solute-binding protein</fullName>
    </submittedName>
</protein>
<dbReference type="Proteomes" id="UP000326979">
    <property type="component" value="Unassembled WGS sequence"/>
</dbReference>
<dbReference type="Gene3D" id="3.40.190.10">
    <property type="entry name" value="Periplasmic binding protein-like II"/>
    <property type="match status" value="1"/>
</dbReference>
<keyword evidence="6" id="KW-1185">Reference proteome</keyword>
<comment type="subcellular location">
    <subcellularLocation>
        <location evidence="1">Cell envelope</location>
    </subcellularLocation>
</comment>
<dbReference type="SUPFAM" id="SSF53850">
    <property type="entry name" value="Periplasmic binding protein-like II"/>
    <property type="match status" value="1"/>
</dbReference>
<dbReference type="PROSITE" id="PS51257">
    <property type="entry name" value="PROKAR_LIPOPROTEIN"/>
    <property type="match status" value="1"/>
</dbReference>
<dbReference type="InterPro" id="IPR006059">
    <property type="entry name" value="SBP"/>
</dbReference>
<keyword evidence="3" id="KW-0813">Transport</keyword>
<dbReference type="PANTHER" id="PTHR43649">
    <property type="entry name" value="ARABINOSE-BINDING PROTEIN-RELATED"/>
    <property type="match status" value="1"/>
</dbReference>
<proteinExistence type="inferred from homology"/>
<dbReference type="GO" id="GO:0030313">
    <property type="term" value="C:cell envelope"/>
    <property type="evidence" value="ECO:0007669"/>
    <property type="project" value="UniProtKB-SubCell"/>
</dbReference>
<reference evidence="5 6" key="1">
    <citation type="submission" date="2019-07" db="EMBL/GenBank/DDBJ databases">
        <title>New species of Amycolatopsis and Streptomyces.</title>
        <authorList>
            <person name="Duangmal K."/>
            <person name="Teo W.F.A."/>
            <person name="Lipun K."/>
        </authorList>
    </citation>
    <scope>NUCLEOTIDE SEQUENCE [LARGE SCALE GENOMIC DNA]</scope>
    <source>
        <strain evidence="5 6">TISTR 2346</strain>
    </source>
</reference>
<name>A0A5N8W0G5_9ACTN</name>
<sequence length="449" mass="48936">MRSHAGDPPTRRRFLALSAGGAVAGATALSGCALQVSTGVSGSGQTVTVMVKPGEITPDDVKQARKDLGIKIILVKYDITKLIAMMTTGSPPDLVRGAGAVDAPYFAARDLMEDLDPYFARSTVLRPADLDPVNDLWRYDGRTQGKGPRYGMAKDFSQDSMYWYNTSLFDKAGVDYPPETEPVTYEEWLENAKRLTRRRNGQTTVFGGSYNGLMKSSLLASLTAAAGGSLFTDDYSRVDFTTPEARKALGWYIEYCRTKVGPSPIQPDPNAWDGPTYQASRMAMSNSGYWLGGMIGTDRKLAKVSRLAPAPVFGQGPRISPCQSGTGLWMPKKARHKDAAWRVFEWFFGEAPARARASGGWGIPTLKSLRPLMPAQQEYQKRTLQVQDAELRHFSVISFTPYATADALDALFNQVAPAAMTGGISVDTLAGRLNSAMNEQLERGKEQVG</sequence>
<dbReference type="PROSITE" id="PS51318">
    <property type="entry name" value="TAT"/>
    <property type="match status" value="1"/>
</dbReference>
<evidence type="ECO:0000256" key="2">
    <source>
        <dbReference type="ARBA" id="ARBA00008520"/>
    </source>
</evidence>
<dbReference type="OrthoDB" id="2510110at2"/>
<dbReference type="InterPro" id="IPR006311">
    <property type="entry name" value="TAT_signal"/>
</dbReference>
<dbReference type="PANTHER" id="PTHR43649:SF31">
    <property type="entry name" value="SN-GLYCEROL-3-PHOSPHATE-BINDING PERIPLASMIC PROTEIN UGPB"/>
    <property type="match status" value="1"/>
</dbReference>
<accession>A0A5N8W0G5</accession>
<comment type="similarity">
    <text evidence="2">Belongs to the bacterial solute-binding protein 1 family.</text>
</comment>
<evidence type="ECO:0000256" key="3">
    <source>
        <dbReference type="ARBA" id="ARBA00022448"/>
    </source>
</evidence>
<evidence type="ECO:0000313" key="6">
    <source>
        <dbReference type="Proteomes" id="UP000326979"/>
    </source>
</evidence>
<dbReference type="RefSeq" id="WP_152784037.1">
    <property type="nucleotide sequence ID" value="NZ_BAABEQ010000025.1"/>
</dbReference>
<gene>
    <name evidence="5" type="ORF">FNH04_14120</name>
</gene>
<dbReference type="InterPro" id="IPR050490">
    <property type="entry name" value="Bact_solute-bd_prot1"/>
</dbReference>
<organism evidence="5 6">
    <name type="scientific">Streptomyces phyllanthi</name>
    <dbReference type="NCBI Taxonomy" id="1803180"/>
    <lineage>
        <taxon>Bacteria</taxon>
        <taxon>Bacillati</taxon>
        <taxon>Actinomycetota</taxon>
        <taxon>Actinomycetes</taxon>
        <taxon>Kitasatosporales</taxon>
        <taxon>Streptomycetaceae</taxon>
        <taxon>Streptomyces</taxon>
    </lineage>
</organism>
<comment type="caution">
    <text evidence="5">The sequence shown here is derived from an EMBL/GenBank/DDBJ whole genome shotgun (WGS) entry which is preliminary data.</text>
</comment>
<evidence type="ECO:0000256" key="1">
    <source>
        <dbReference type="ARBA" id="ARBA00004196"/>
    </source>
</evidence>
<keyword evidence="4" id="KW-0732">Signal</keyword>
<evidence type="ECO:0000256" key="4">
    <source>
        <dbReference type="ARBA" id="ARBA00022729"/>
    </source>
</evidence>
<evidence type="ECO:0000313" key="5">
    <source>
        <dbReference type="EMBL" id="MPY41000.1"/>
    </source>
</evidence>
<dbReference type="AlphaFoldDB" id="A0A5N8W0G5"/>
<dbReference type="EMBL" id="VJZE01000077">
    <property type="protein sequence ID" value="MPY41000.1"/>
    <property type="molecule type" value="Genomic_DNA"/>
</dbReference>
<dbReference type="Pfam" id="PF01547">
    <property type="entry name" value="SBP_bac_1"/>
    <property type="match status" value="1"/>
</dbReference>